<dbReference type="EMBL" id="JH159152">
    <property type="protein sequence ID" value="EGZ24223.1"/>
    <property type="molecule type" value="Genomic_DNA"/>
</dbReference>
<keyword evidence="2" id="KW-1185">Reference proteome</keyword>
<dbReference type="AlphaFoldDB" id="G4YSV1"/>
<dbReference type="Proteomes" id="UP000002640">
    <property type="component" value="Unassembled WGS sequence"/>
</dbReference>
<name>G4YSV1_PHYSP</name>
<evidence type="ECO:0000313" key="2">
    <source>
        <dbReference type="Proteomes" id="UP000002640"/>
    </source>
</evidence>
<evidence type="ECO:0000313" key="1">
    <source>
        <dbReference type="EMBL" id="EGZ24223.1"/>
    </source>
</evidence>
<organism evidence="1 2">
    <name type="scientific">Phytophthora sojae (strain P6497)</name>
    <name type="common">Soybean stem and root rot agent</name>
    <name type="synonym">Phytophthora megasperma f. sp. glycines</name>
    <dbReference type="NCBI Taxonomy" id="1094619"/>
    <lineage>
        <taxon>Eukaryota</taxon>
        <taxon>Sar</taxon>
        <taxon>Stramenopiles</taxon>
        <taxon>Oomycota</taxon>
        <taxon>Peronosporomycetes</taxon>
        <taxon>Peronosporales</taxon>
        <taxon>Peronosporaceae</taxon>
        <taxon>Phytophthora</taxon>
    </lineage>
</organism>
<reference evidence="1 2" key="1">
    <citation type="journal article" date="2006" name="Science">
        <title>Phytophthora genome sequences uncover evolutionary origins and mechanisms of pathogenesis.</title>
        <authorList>
            <person name="Tyler B.M."/>
            <person name="Tripathy S."/>
            <person name="Zhang X."/>
            <person name="Dehal P."/>
            <person name="Jiang R.H."/>
            <person name="Aerts A."/>
            <person name="Arredondo F.D."/>
            <person name="Baxter L."/>
            <person name="Bensasson D."/>
            <person name="Beynon J.L."/>
            <person name="Chapman J."/>
            <person name="Damasceno C.M."/>
            <person name="Dorrance A.E."/>
            <person name="Dou D."/>
            <person name="Dickerman A.W."/>
            <person name="Dubchak I.L."/>
            <person name="Garbelotto M."/>
            <person name="Gijzen M."/>
            <person name="Gordon S.G."/>
            <person name="Govers F."/>
            <person name="Grunwald N.J."/>
            <person name="Huang W."/>
            <person name="Ivors K.L."/>
            <person name="Jones R.W."/>
            <person name="Kamoun S."/>
            <person name="Krampis K."/>
            <person name="Lamour K.H."/>
            <person name="Lee M.K."/>
            <person name="McDonald W.H."/>
            <person name="Medina M."/>
            <person name="Meijer H.J."/>
            <person name="Nordberg E.K."/>
            <person name="Maclean D.J."/>
            <person name="Ospina-Giraldo M.D."/>
            <person name="Morris P.F."/>
            <person name="Phuntumart V."/>
            <person name="Putnam N.H."/>
            <person name="Rash S."/>
            <person name="Rose J.K."/>
            <person name="Sakihama Y."/>
            <person name="Salamov A.A."/>
            <person name="Savidor A."/>
            <person name="Scheuring C.F."/>
            <person name="Smith B.M."/>
            <person name="Sobral B.W."/>
            <person name="Terry A."/>
            <person name="Torto-Alalibo T.A."/>
            <person name="Win J."/>
            <person name="Xu Z."/>
            <person name="Zhang H."/>
            <person name="Grigoriev I.V."/>
            <person name="Rokhsar D.S."/>
            <person name="Boore J.L."/>
        </authorList>
    </citation>
    <scope>NUCLEOTIDE SEQUENCE [LARGE SCALE GENOMIC DNA]</scope>
    <source>
        <strain evidence="1 2">P6497</strain>
    </source>
</reference>
<dbReference type="KEGG" id="psoj:PHYSODRAFT_296370"/>
<gene>
    <name evidence="1" type="ORF">PHYSODRAFT_296370</name>
</gene>
<protein>
    <recommendedName>
        <fullName evidence="3">Crinkler (CRN) family protein</fullName>
    </recommendedName>
</protein>
<accession>G4YSV1</accession>
<dbReference type="GeneID" id="20641362"/>
<dbReference type="RefSeq" id="XP_009519511.1">
    <property type="nucleotide sequence ID" value="XM_009521216.1"/>
</dbReference>
<dbReference type="OMA" id="APNSERC"/>
<dbReference type="InParanoid" id="G4YSV1"/>
<evidence type="ECO:0008006" key="3">
    <source>
        <dbReference type="Google" id="ProtNLM"/>
    </source>
</evidence>
<proteinExistence type="predicted"/>
<sequence>MQRRKYFRLVRGASSPDTQGNVESLRLGEGANLDDFREVLLSKRAELQLSPVLRASAIKVFVNNEARTPIDRKQTFDDYGENYDDPLIVRVPEVWYQLEDASTRAAFAGTRPRPAPLPEEDTVEALLNVAYDANRDVLAGFVPSQLVAYENQASADANDPLSVTLTLTSRGRTRETPLIVKVAPTRLPIDIGEEQNESERQELQRYQEQGDLIAVNCKDYCDQILDKVDYYYKYYDGKTLPFICVQGSSGMGKSQLAFALGGRRPYFYWLGVSGGVGGQVLYGNFTSISTAFLQCVRLDQPNDAKTNDVLDTSSRFYGRDLWTCGFLRALLEHCDLSTSKMIRFEEPVTLQVEKCNQKAVRTVIDKVKKKGKQVPFFVLDEMAPDSRGGTNEAAFQRNVFRVCGLLVMVMGTDSKITNLVNHSHGSSGSPHQWMSVVPRFPSYQIMLFTPTEMELWPRVSARYPVVDIIVRRSRGRFSRSFIVGAVECFQRDFSIELSDLLDAAFSHVCSDAHKTKMFLKPIGGKVSQLVAISYTNAVGDVEDSTAITSVNTMGVGGPALKKRRVQVKSSGMHEHFANLVDEEITDVAVSAQQLMIGDVAWEPKCSFASIVDDMLLYLAILGGKTYPSYYDRVSGTYHSTKQIFSIVNPDEYVIHENTQAPTLDFKRYENMVAHAIFSSSRRNGVRGIPFSDFLPCFLGEFEDKIWMKEVLMVVETESDSNGRLIDASNLLEGYDAGGLAERTIPFLAPPNTEWPQPILDTNTDGGCKFGHLIRTVNEERCDVYVQDLAKKEKAMFVCECKYREEKIDVGVVTGILDGLQKRWGEEWKVVVVICTELTNFRAWKRQNIGCVKFKRSKRAGRMIANWVFQPKPKERVKLAIIIQTGLIT</sequence>